<comment type="function">
    <text evidence="3 5">Carrier of the growing fatty acid chain in fatty acid biosynthesis.</text>
</comment>
<gene>
    <name evidence="3 7" type="primary">acpP</name>
    <name evidence="7" type="ORF">GCWU000342_01083</name>
</gene>
<accession>C4GAY2</accession>
<comment type="similarity">
    <text evidence="3">Belongs to the acyl carrier protein (ACP) family.</text>
</comment>
<evidence type="ECO:0000256" key="4">
    <source>
        <dbReference type="NCBIfam" id="TIGR00517"/>
    </source>
</evidence>
<evidence type="ECO:0000256" key="2">
    <source>
        <dbReference type="ARBA" id="ARBA00022553"/>
    </source>
</evidence>
<feature type="domain" description="Carrier" evidence="6">
    <location>
        <begin position="1"/>
        <end position="75"/>
    </location>
</feature>
<dbReference type="Proteomes" id="UP000003494">
    <property type="component" value="Unassembled WGS sequence"/>
</dbReference>
<evidence type="ECO:0000256" key="1">
    <source>
        <dbReference type="ARBA" id="ARBA00022450"/>
    </source>
</evidence>
<dbReference type="InterPro" id="IPR036736">
    <property type="entry name" value="ACP-like_sf"/>
</dbReference>
<keyword evidence="3" id="KW-0276">Fatty acid metabolism</keyword>
<proteinExistence type="inferred from homology"/>
<keyword evidence="3" id="KW-0275">Fatty acid biosynthesis</keyword>
<dbReference type="InterPro" id="IPR009081">
    <property type="entry name" value="PP-bd_ACP"/>
</dbReference>
<dbReference type="NCBIfam" id="NF002148">
    <property type="entry name" value="PRK00982.1-2"/>
    <property type="match status" value="1"/>
</dbReference>
<keyword evidence="3" id="KW-0443">Lipid metabolism</keyword>
<comment type="PTM">
    <text evidence="5">4'-phosphopantetheine is transferred from CoA to a specific serine of apo-ACP by acpS.</text>
</comment>
<dbReference type="STRING" id="626523.GCWU000342_01083"/>
<dbReference type="EMBL" id="ACIP02000002">
    <property type="protein sequence ID" value="EEP28275.1"/>
    <property type="molecule type" value="Genomic_DNA"/>
</dbReference>
<dbReference type="PANTHER" id="PTHR46153">
    <property type="entry name" value="ACYL CARRIER PROTEIN"/>
    <property type="match status" value="1"/>
</dbReference>
<dbReference type="PROSITE" id="PS50075">
    <property type="entry name" value="CARRIER"/>
    <property type="match status" value="1"/>
</dbReference>
<comment type="pathway">
    <text evidence="3 5">Lipid metabolism; fatty acid biosynthesis.</text>
</comment>
<sequence>MEFEVLKKHISEVLGVDANEITEDMEFDKDLGADSLDTFQILMDVEEELGMTVDEEKAESIKTVGDAVRLIKETMEA</sequence>
<dbReference type="HOGENOM" id="CLU_108696_5_0_9"/>
<comment type="PTM">
    <text evidence="3">4'-phosphopantetheine is transferred from CoA to a specific serine of apo-ACP by AcpS. This modification is essential for activity because fatty acids are bound in thioester linkage to the sulfhydryl of the prosthetic group.</text>
</comment>
<keyword evidence="3" id="KW-0444">Lipid biosynthesis</keyword>
<dbReference type="AlphaFoldDB" id="C4GAY2"/>
<dbReference type="Gene3D" id="1.10.1200.10">
    <property type="entry name" value="ACP-like"/>
    <property type="match status" value="1"/>
</dbReference>
<organism evidence="7 8">
    <name type="scientific">Shuttleworthella satelles DSM 14600</name>
    <dbReference type="NCBI Taxonomy" id="626523"/>
    <lineage>
        <taxon>Bacteria</taxon>
        <taxon>Bacillati</taxon>
        <taxon>Bacillota</taxon>
        <taxon>Clostridia</taxon>
        <taxon>Lachnospirales</taxon>
        <taxon>Lachnospiraceae</taxon>
        <taxon>Shuttleworthella</taxon>
    </lineage>
</organism>
<comment type="subcellular location">
    <subcellularLocation>
        <location evidence="3">Cytoplasm</location>
    </subcellularLocation>
</comment>
<dbReference type="SUPFAM" id="SSF47336">
    <property type="entry name" value="ACP-like"/>
    <property type="match status" value="1"/>
</dbReference>
<evidence type="ECO:0000313" key="8">
    <source>
        <dbReference type="Proteomes" id="UP000003494"/>
    </source>
</evidence>
<keyword evidence="2 3" id="KW-0597">Phosphoprotein</keyword>
<keyword evidence="8" id="KW-1185">Reference proteome</keyword>
<evidence type="ECO:0000259" key="6">
    <source>
        <dbReference type="PROSITE" id="PS50075"/>
    </source>
</evidence>
<feature type="modified residue" description="O-(pantetheine 4'-phosphoryl)serine" evidence="3">
    <location>
        <position position="35"/>
    </location>
</feature>
<dbReference type="InterPro" id="IPR003231">
    <property type="entry name" value="ACP"/>
</dbReference>
<dbReference type="HAMAP" id="MF_01217">
    <property type="entry name" value="Acyl_carrier"/>
    <property type="match status" value="1"/>
</dbReference>
<dbReference type="eggNOG" id="COG0236">
    <property type="taxonomic scope" value="Bacteria"/>
</dbReference>
<dbReference type="GO" id="GO:0000036">
    <property type="term" value="F:acyl carrier activity"/>
    <property type="evidence" value="ECO:0007669"/>
    <property type="project" value="UniProtKB-UniRule"/>
</dbReference>
<dbReference type="UniPathway" id="UPA00094"/>
<dbReference type="NCBIfam" id="NF002150">
    <property type="entry name" value="PRK00982.1-4"/>
    <property type="match status" value="1"/>
</dbReference>
<dbReference type="PANTHER" id="PTHR46153:SF2">
    <property type="entry name" value="ACYL CARRIER PROTEIN"/>
    <property type="match status" value="1"/>
</dbReference>
<dbReference type="Pfam" id="PF00550">
    <property type="entry name" value="PP-binding"/>
    <property type="match status" value="1"/>
</dbReference>
<keyword evidence="3" id="KW-0963">Cytoplasm</keyword>
<evidence type="ECO:0000256" key="3">
    <source>
        <dbReference type="HAMAP-Rule" id="MF_01217"/>
    </source>
</evidence>
<dbReference type="NCBIfam" id="TIGR00517">
    <property type="entry name" value="acyl_carrier"/>
    <property type="match status" value="1"/>
</dbReference>
<dbReference type="RefSeq" id="WP_006906093.1">
    <property type="nucleotide sequence ID" value="NZ_GG665866.1"/>
</dbReference>
<reference evidence="7" key="1">
    <citation type="submission" date="2009-04" db="EMBL/GenBank/DDBJ databases">
        <authorList>
            <person name="Weinstock G."/>
            <person name="Sodergren E."/>
            <person name="Clifton S."/>
            <person name="Fulton L."/>
            <person name="Fulton B."/>
            <person name="Courtney L."/>
            <person name="Fronick C."/>
            <person name="Harrison M."/>
            <person name="Strong C."/>
            <person name="Farmer C."/>
            <person name="Delahaunty K."/>
            <person name="Markovic C."/>
            <person name="Hall O."/>
            <person name="Minx P."/>
            <person name="Tomlinson C."/>
            <person name="Mitreva M."/>
            <person name="Nelson J."/>
            <person name="Hou S."/>
            <person name="Wollam A."/>
            <person name="Pepin K.H."/>
            <person name="Johnson M."/>
            <person name="Bhonagiri V."/>
            <person name="Nash W.E."/>
            <person name="Warren W."/>
            <person name="Chinwalla A."/>
            <person name="Mardis E.R."/>
            <person name="Wilson R.K."/>
        </authorList>
    </citation>
    <scope>NUCLEOTIDE SEQUENCE [LARGE SCALE GENOMIC DNA]</scope>
    <source>
        <strain evidence="7">DSM 14600</strain>
    </source>
</reference>
<dbReference type="GO" id="GO:0005737">
    <property type="term" value="C:cytoplasm"/>
    <property type="evidence" value="ECO:0007669"/>
    <property type="project" value="UniProtKB-SubCell"/>
</dbReference>
<name>C4GAY2_9FIRM</name>
<protein>
    <recommendedName>
        <fullName evidence="3 4">Acyl carrier protein</fullName>
        <shortName evidence="3">ACP</shortName>
    </recommendedName>
</protein>
<comment type="caution">
    <text evidence="7">The sequence shown here is derived from an EMBL/GenBank/DDBJ whole genome shotgun (WGS) entry which is preliminary data.</text>
</comment>
<evidence type="ECO:0000256" key="5">
    <source>
        <dbReference type="RuleBase" id="RU003545"/>
    </source>
</evidence>
<keyword evidence="1 3" id="KW-0596">Phosphopantetheine</keyword>
<evidence type="ECO:0000313" key="7">
    <source>
        <dbReference type="EMBL" id="EEP28275.1"/>
    </source>
</evidence>
<dbReference type="InterPro" id="IPR044813">
    <property type="entry name" value="ACP_chloroplastic"/>
</dbReference>